<dbReference type="Proteomes" id="UP000050424">
    <property type="component" value="Unassembled WGS sequence"/>
</dbReference>
<sequence>MSPLRTLPHYLSGELKQEPNPEFKPGLSLVMKWTKAELRNRLPPSLKPKAWAKIAASESRLFGSKPKPPPQEEEKRSSWSPKAESKSATRTHRRAKSEIIDRTEVEPHDDQPEVPEMPKLPPVADPVEAISMRSVTRKTVDEVFDGSTALESYAQSVDLSVHDSHEESPSKASSLDGRPSNDEIKFEEAAQQAALEADRIDTGISQDQVQKKDTELEDSGEGQSEDFCVPCTSNPDRDEFVEFHVPPHSLVDNAVRNRVWGLNISDLISAKHDREPTEIPNCTASHHTNNWRVTTSSLKAYTAMRGPYRHAGRDMFVWMDRCGKTFDRPEECDEHVGSCNSIITDLEPLSYDPTPLQDDSNRKDVFSVPRPPYQHIKPPPTFKSEDHEEPIIEITQKFIKAMKKGVEAWTDDGDGHDLARPANPNEFYSCTDDFFISDDEGDPLDGRISPCTFRLWAEGCERWDSDKPDADGIPDSYYQRIEELKVSERERRGGPSMQPHGYHMSDDGEESLEYVIMGYNAQCVPIRLSEWHRELADRLNATALYNNRQNELQNHQAGADKAKLDSPCDLKPYTDSEVLAALNADDARVVNGISPRDAEAMLAQRYGSLQQRLEAEQNAFEQIAATEKRVSRREAQLERVSTSVNTILELKANKVNHRREEIYRHVSQHLRELEAKGHAKDEETWEMANQLANLLTKEMELEAKMREEARKVGLDDITEIDEVERALQHLLVHATGSADAANDSFF</sequence>
<organism evidence="2 3">
    <name type="scientific">Neonectria ditissima</name>
    <dbReference type="NCBI Taxonomy" id="78410"/>
    <lineage>
        <taxon>Eukaryota</taxon>
        <taxon>Fungi</taxon>
        <taxon>Dikarya</taxon>
        <taxon>Ascomycota</taxon>
        <taxon>Pezizomycotina</taxon>
        <taxon>Sordariomycetes</taxon>
        <taxon>Hypocreomycetidae</taxon>
        <taxon>Hypocreales</taxon>
        <taxon>Nectriaceae</taxon>
        <taxon>Neonectria</taxon>
    </lineage>
</organism>
<dbReference type="AlphaFoldDB" id="A0A0P7AMF9"/>
<feature type="region of interest" description="Disordered" evidence="1">
    <location>
        <begin position="1"/>
        <end position="24"/>
    </location>
</feature>
<feature type="region of interest" description="Disordered" evidence="1">
    <location>
        <begin position="57"/>
        <end position="128"/>
    </location>
</feature>
<feature type="compositionally biased region" description="Basic and acidic residues" evidence="1">
    <location>
        <begin position="160"/>
        <end position="169"/>
    </location>
</feature>
<reference evidence="2 3" key="1">
    <citation type="submission" date="2015-09" db="EMBL/GenBank/DDBJ databases">
        <title>Draft genome of a European isolate of the apple canker pathogen Neonectria ditissima.</title>
        <authorList>
            <person name="Gomez-Cortecero A."/>
            <person name="Harrison R.J."/>
            <person name="Armitage A.D."/>
        </authorList>
    </citation>
    <scope>NUCLEOTIDE SEQUENCE [LARGE SCALE GENOMIC DNA]</scope>
    <source>
        <strain evidence="2 3">R09/05</strain>
    </source>
</reference>
<comment type="caution">
    <text evidence="2">The sequence shown here is derived from an EMBL/GenBank/DDBJ whole genome shotgun (WGS) entry which is preliminary data.</text>
</comment>
<feature type="region of interest" description="Disordered" evidence="1">
    <location>
        <begin position="355"/>
        <end position="385"/>
    </location>
</feature>
<feature type="compositionally biased region" description="Pro residues" evidence="1">
    <location>
        <begin position="369"/>
        <end position="381"/>
    </location>
</feature>
<name>A0A0P7AMF9_9HYPO</name>
<evidence type="ECO:0000313" key="3">
    <source>
        <dbReference type="Proteomes" id="UP000050424"/>
    </source>
</evidence>
<proteinExistence type="predicted"/>
<feature type="region of interest" description="Disordered" evidence="1">
    <location>
        <begin position="157"/>
        <end position="180"/>
    </location>
</feature>
<evidence type="ECO:0000256" key="1">
    <source>
        <dbReference type="SAM" id="MobiDB-lite"/>
    </source>
</evidence>
<keyword evidence="3" id="KW-1185">Reference proteome</keyword>
<feature type="compositionally biased region" description="Basic and acidic residues" evidence="1">
    <location>
        <begin position="96"/>
        <end position="111"/>
    </location>
</feature>
<protein>
    <submittedName>
        <fullName evidence="2">Uncharacterized protein</fullName>
    </submittedName>
</protein>
<feature type="region of interest" description="Disordered" evidence="1">
    <location>
        <begin position="197"/>
        <end position="226"/>
    </location>
</feature>
<dbReference type="OrthoDB" id="4587086at2759"/>
<evidence type="ECO:0000313" key="2">
    <source>
        <dbReference type="EMBL" id="KPM35131.1"/>
    </source>
</evidence>
<dbReference type="STRING" id="78410.A0A0P7AMF9"/>
<dbReference type="EMBL" id="LKCW01000273">
    <property type="protein sequence ID" value="KPM35131.1"/>
    <property type="molecule type" value="Genomic_DNA"/>
</dbReference>
<feature type="compositionally biased region" description="Basic and acidic residues" evidence="1">
    <location>
        <begin position="70"/>
        <end position="87"/>
    </location>
</feature>
<accession>A0A0P7AMF9</accession>
<gene>
    <name evidence="2" type="ORF">AK830_g11449</name>
</gene>
<feature type="compositionally biased region" description="Acidic residues" evidence="1">
    <location>
        <begin position="215"/>
        <end position="224"/>
    </location>
</feature>